<dbReference type="Proteomes" id="UP000635565">
    <property type="component" value="Unassembled WGS sequence"/>
</dbReference>
<reference evidence="2 3" key="1">
    <citation type="journal article" date="2021" name="Int. J. Syst. Evol. Microbiol.">
        <title>Reticulibacter mediterranei gen. nov., sp. nov., within the new family Reticulibacteraceae fam. nov., and Ktedonospora formicarum gen. nov., sp. nov., Ktedonobacter robiniae sp. nov., Dictyobacter formicarum sp. nov. and Dictyobacter arantiisoli sp. nov., belonging to the class Ktedonobacteria.</title>
        <authorList>
            <person name="Yabe S."/>
            <person name="Zheng Y."/>
            <person name="Wang C.M."/>
            <person name="Sakai Y."/>
            <person name="Abe K."/>
            <person name="Yokota A."/>
            <person name="Donadio S."/>
            <person name="Cavaletti L."/>
            <person name="Monciardini P."/>
        </authorList>
    </citation>
    <scope>NUCLEOTIDE SEQUENCE [LARGE SCALE GENOMIC DNA]</scope>
    <source>
        <strain evidence="2 3">SOSP1-9</strain>
    </source>
</reference>
<accession>A0ABQ3VSQ5</accession>
<dbReference type="EMBL" id="BNJJ01000034">
    <property type="protein sequence ID" value="GHO89312.1"/>
    <property type="molecule type" value="Genomic_DNA"/>
</dbReference>
<protein>
    <recommendedName>
        <fullName evidence="4">Cytochrome b/b6 C-terminal region profile domain-containing protein</fullName>
    </recommendedName>
</protein>
<name>A0ABQ3VSQ5_9CHLR</name>
<evidence type="ECO:0000256" key="1">
    <source>
        <dbReference type="SAM" id="Phobius"/>
    </source>
</evidence>
<evidence type="ECO:0008006" key="4">
    <source>
        <dbReference type="Google" id="ProtNLM"/>
    </source>
</evidence>
<feature type="transmembrane region" description="Helical" evidence="1">
    <location>
        <begin position="26"/>
        <end position="44"/>
    </location>
</feature>
<gene>
    <name evidence="2" type="ORF">KSZ_73180</name>
</gene>
<keyword evidence="3" id="KW-1185">Reference proteome</keyword>
<proteinExistence type="predicted"/>
<feature type="transmembrane region" description="Helical" evidence="1">
    <location>
        <begin position="96"/>
        <end position="120"/>
    </location>
</feature>
<keyword evidence="1" id="KW-0812">Transmembrane</keyword>
<keyword evidence="1" id="KW-0472">Membrane</keyword>
<evidence type="ECO:0000313" key="2">
    <source>
        <dbReference type="EMBL" id="GHO89312.1"/>
    </source>
</evidence>
<keyword evidence="1" id="KW-1133">Transmembrane helix</keyword>
<comment type="caution">
    <text evidence="2">The sequence shown here is derived from an EMBL/GenBank/DDBJ whole genome shotgun (WGS) entry which is preliminary data.</text>
</comment>
<organism evidence="2 3">
    <name type="scientific">Dictyobacter formicarum</name>
    <dbReference type="NCBI Taxonomy" id="2778368"/>
    <lineage>
        <taxon>Bacteria</taxon>
        <taxon>Bacillati</taxon>
        <taxon>Chloroflexota</taxon>
        <taxon>Ktedonobacteria</taxon>
        <taxon>Ktedonobacterales</taxon>
        <taxon>Dictyobacteraceae</taxon>
        <taxon>Dictyobacter</taxon>
    </lineage>
</organism>
<evidence type="ECO:0000313" key="3">
    <source>
        <dbReference type="Proteomes" id="UP000635565"/>
    </source>
</evidence>
<sequence length="132" mass="14678">MLGPERYLDERQKMVRDWAQRSAYRVIKWALLLAGVGLFLHGVLPGSSSPYGTIDPYANVYIPVFASSPSTLSMTYARQVLMPVSMNWPTDPLHVLLYYGTLLACVVLLVTILPITIVVWKKDPSRAAAGLK</sequence>